<keyword evidence="5" id="KW-0677">Repeat</keyword>
<evidence type="ECO:0000256" key="5">
    <source>
        <dbReference type="ARBA" id="ARBA00022737"/>
    </source>
</evidence>
<dbReference type="InterPro" id="IPR041653">
    <property type="entry name" value="Importin_rep_4"/>
</dbReference>
<sequence length="1086" mass="122436">MDTESTEFQRAEMEAILVTDSEEAFETLISDEMWNSEEKHLEAKSMFNLMKHKDPESLANNLIDFLCYSDNLDSPLRCAVLLCEFLSDQDDDIDWSTWGNLSEGTQSSIKHVLLSHMKIEESQSVILKLCDTVSKLAASLLPDNNWPGFFFNLAVVGNEPIFRWVTNMHSLFLSLLNDDTFNVELRMDALSAVTSLIQFIPNSNEKQRFQDLLPGMMRTLTLADASSNGEAARKTLESLLELAKYDPGFFRLQLVVVVGSILEIAEEEKLEQGTRYLAIEFLITLVETRKRAPGMMKRLPLFINRCFAMLLKLTLDTKDDPAWHTAETVYDETGATINYHVGMKCLNRFSAALGGNAVAHIAIEQISAYLAAPEWEKRHAALIALAHIAKGCLKVMIKNLEQVVDMVLNCFQDPHPRVRYAACYAIGQLLAEFSPHLQEQFHTQVLLALSAALDDFHSRVQACAMTALVDFGVPDKPETLIPYLDDFVNKLLVLMQNGKQLVQQEALRALASIAESVEGHFRTYYDTVMPHLKTVLRNTDLKSNLILRARAIKCISSVGLAGGKEKFRDDEKQVMEELMSLLGILQMKAVDPVTYYMLSACSNICKCLEQEFLPYMNVVMPFCIQCAQLKLDNKSIEKVKKRDVLEVKTKACNLLCYYADILKEDFYPWISQAVSIFVPLLDFYTREIRASAAKTMPILLRSAKLAVKKGIAKGESESSTKNLSDHIILSLLHAIHTEYVTETCAIMLDKLNDCLQICGPLLSESQVRSIVDEIKHAITKSSDRKQELTERAKTEDFDAEEAELLREAEIKQESVAFGNVGEILCTFIKSFKSSFLPFLDELSSYLLPMWAKEKTPSERCTSICIFDALMEECPEAALKYYDVCLPLVLDASNDEDPDVRQAALYGLGVWAEYDRTSFKHIVEEALSSINVVIMHKNALKPENVCAYDNAVSALGKICQFHGESIDSAQIIPAWLNCLPIKADLDDAKHVHELLCSMVERSDRELLGPNYEYLPKVISVFAEVLCSEKELATEETANRMIDALRHLQQTLPVVTMESAWSYILPREEMELKSIMSPEEDANFLPIQ</sequence>
<dbReference type="Pfam" id="PF25574">
    <property type="entry name" value="TPR_IMB1"/>
    <property type="match status" value="1"/>
</dbReference>
<dbReference type="Proteomes" id="UP000790787">
    <property type="component" value="Chromosome 9"/>
</dbReference>
<protein>
    <submittedName>
        <fullName evidence="10">Uncharacterized protein LOC107782000</fullName>
    </submittedName>
</protein>
<comment type="subcellular location">
    <subcellularLocation>
        <location evidence="2">Cytoplasm</location>
    </subcellularLocation>
    <subcellularLocation>
        <location evidence="1">Nucleus</location>
    </subcellularLocation>
</comment>
<dbReference type="Gene3D" id="1.25.10.10">
    <property type="entry name" value="Leucine-rich Repeat Variant"/>
    <property type="match status" value="1"/>
</dbReference>
<dbReference type="STRING" id="4097.A0A1S3Z2D2"/>
<dbReference type="InterPro" id="IPR058584">
    <property type="entry name" value="IMB1_TNPO1-like_TPR"/>
</dbReference>
<keyword evidence="4" id="KW-0963">Cytoplasm</keyword>
<dbReference type="Pfam" id="PF18829">
    <property type="entry name" value="Importin_rep_6"/>
    <property type="match status" value="1"/>
</dbReference>
<dbReference type="OrthoDB" id="543373at2759"/>
<keyword evidence="3" id="KW-0813">Transport</keyword>
<dbReference type="KEGG" id="nta:107782000"/>
<keyword evidence="7" id="KW-0007">Acetylation</keyword>
<evidence type="ECO:0000256" key="8">
    <source>
        <dbReference type="ARBA" id="ARBA00023242"/>
    </source>
</evidence>
<dbReference type="GO" id="GO:0005634">
    <property type="term" value="C:nucleus"/>
    <property type="evidence" value="ECO:0000318"/>
    <property type="project" value="GO_Central"/>
</dbReference>
<dbReference type="Pfam" id="PF25780">
    <property type="entry name" value="TPR_IPO5"/>
    <property type="match status" value="1"/>
</dbReference>
<dbReference type="InterPro" id="IPR040122">
    <property type="entry name" value="Importin_beta"/>
</dbReference>
<name>A0A1S3Z2D2_TOBAC</name>
<keyword evidence="9" id="KW-1185">Reference proteome</keyword>
<dbReference type="SUPFAM" id="SSF48371">
    <property type="entry name" value="ARM repeat"/>
    <property type="match status" value="1"/>
</dbReference>
<evidence type="ECO:0000256" key="3">
    <source>
        <dbReference type="ARBA" id="ARBA00022448"/>
    </source>
</evidence>
<accession>A0A1S3Z2D2</accession>
<evidence type="ECO:0000256" key="2">
    <source>
        <dbReference type="ARBA" id="ARBA00004496"/>
    </source>
</evidence>
<evidence type="ECO:0000313" key="9">
    <source>
        <dbReference type="Proteomes" id="UP000790787"/>
    </source>
</evidence>
<dbReference type="InterPro" id="IPR000357">
    <property type="entry name" value="HEAT"/>
</dbReference>
<reference evidence="10" key="2">
    <citation type="submission" date="2025-08" db="UniProtKB">
        <authorList>
            <consortium name="RefSeq"/>
        </authorList>
    </citation>
    <scope>IDENTIFICATION</scope>
    <source>
        <tissue evidence="10">Leaf</tissue>
    </source>
</reference>
<dbReference type="Pfam" id="PF13513">
    <property type="entry name" value="HEAT_EZ"/>
    <property type="match status" value="1"/>
</dbReference>
<organism evidence="9 10">
    <name type="scientific">Nicotiana tabacum</name>
    <name type="common">Common tobacco</name>
    <dbReference type="NCBI Taxonomy" id="4097"/>
    <lineage>
        <taxon>Eukaryota</taxon>
        <taxon>Viridiplantae</taxon>
        <taxon>Streptophyta</taxon>
        <taxon>Embryophyta</taxon>
        <taxon>Tracheophyta</taxon>
        <taxon>Spermatophyta</taxon>
        <taxon>Magnoliopsida</taxon>
        <taxon>eudicotyledons</taxon>
        <taxon>Gunneridae</taxon>
        <taxon>Pentapetalae</taxon>
        <taxon>asterids</taxon>
        <taxon>lamiids</taxon>
        <taxon>Solanales</taxon>
        <taxon>Solanaceae</taxon>
        <taxon>Nicotianoideae</taxon>
        <taxon>Nicotianeae</taxon>
        <taxon>Nicotiana</taxon>
    </lineage>
</organism>
<evidence type="ECO:0000256" key="6">
    <source>
        <dbReference type="ARBA" id="ARBA00022927"/>
    </source>
</evidence>
<evidence type="ECO:0000313" key="10">
    <source>
        <dbReference type="RefSeq" id="XP_016458317.2"/>
    </source>
</evidence>
<dbReference type="InterPro" id="IPR057672">
    <property type="entry name" value="TPR_IPO4/5"/>
</dbReference>
<dbReference type="RefSeq" id="XP_016458317.1">
    <property type="nucleotide sequence ID" value="XM_016602831.1"/>
</dbReference>
<keyword evidence="6" id="KW-0653">Protein transport</keyword>
<dbReference type="AlphaFoldDB" id="A0A1S3Z2D2"/>
<dbReference type="RefSeq" id="XP_016458317.2">
    <property type="nucleotide sequence ID" value="XM_016602831.2"/>
</dbReference>
<dbReference type="GO" id="GO:0061608">
    <property type="term" value="F:nuclear import signal receptor activity"/>
    <property type="evidence" value="ECO:0000318"/>
    <property type="project" value="GO_Central"/>
</dbReference>
<evidence type="ECO:0000256" key="7">
    <source>
        <dbReference type="ARBA" id="ARBA00022990"/>
    </source>
</evidence>
<gene>
    <name evidence="10" type="primary">LOC107782000</name>
</gene>
<dbReference type="InterPro" id="IPR011989">
    <property type="entry name" value="ARM-like"/>
</dbReference>
<keyword evidence="8" id="KW-0539">Nucleus</keyword>
<dbReference type="PANTHER" id="PTHR10527">
    <property type="entry name" value="IMPORTIN BETA"/>
    <property type="match status" value="1"/>
</dbReference>
<dbReference type="GO" id="GO:0005737">
    <property type="term" value="C:cytoplasm"/>
    <property type="evidence" value="ECO:0000318"/>
    <property type="project" value="GO_Central"/>
</dbReference>
<dbReference type="GeneID" id="107782000"/>
<dbReference type="InterPro" id="IPR041389">
    <property type="entry name" value="Importin_rep_6"/>
</dbReference>
<dbReference type="InterPro" id="IPR016024">
    <property type="entry name" value="ARM-type_fold"/>
</dbReference>
<evidence type="ECO:0000256" key="4">
    <source>
        <dbReference type="ARBA" id="ARBA00022490"/>
    </source>
</evidence>
<dbReference type="PaxDb" id="4097-A0A1S3Z2D2"/>
<dbReference type="GO" id="GO:0008139">
    <property type="term" value="F:nuclear localization sequence binding"/>
    <property type="evidence" value="ECO:0000318"/>
    <property type="project" value="GO_Central"/>
</dbReference>
<dbReference type="Pfam" id="PF02985">
    <property type="entry name" value="HEAT"/>
    <property type="match status" value="1"/>
</dbReference>
<dbReference type="SMR" id="A0A1S3Z2D2"/>
<dbReference type="GO" id="GO:0006606">
    <property type="term" value="P:protein import into nucleus"/>
    <property type="evidence" value="ECO:0000318"/>
    <property type="project" value="GO_Central"/>
</dbReference>
<reference evidence="9" key="1">
    <citation type="journal article" date="2014" name="Nat. Commun.">
        <title>The tobacco genome sequence and its comparison with those of tomato and potato.</title>
        <authorList>
            <person name="Sierro N."/>
            <person name="Battey J.N."/>
            <person name="Ouadi S."/>
            <person name="Bakaher N."/>
            <person name="Bovet L."/>
            <person name="Willig A."/>
            <person name="Goepfert S."/>
            <person name="Peitsch M.C."/>
            <person name="Ivanov N.V."/>
        </authorList>
    </citation>
    <scope>NUCLEOTIDE SEQUENCE [LARGE SCALE GENOMIC DNA]</scope>
</reference>
<evidence type="ECO:0000256" key="1">
    <source>
        <dbReference type="ARBA" id="ARBA00004123"/>
    </source>
</evidence>
<proteinExistence type="predicted"/>
<dbReference type="Pfam" id="PF18808">
    <property type="entry name" value="Importin_rep_4"/>
    <property type="match status" value="1"/>
</dbReference>